<organism evidence="8 9">
    <name type="scientific">Banduia mediterranea</name>
    <dbReference type="NCBI Taxonomy" id="3075609"/>
    <lineage>
        <taxon>Bacteria</taxon>
        <taxon>Pseudomonadati</taxon>
        <taxon>Pseudomonadota</taxon>
        <taxon>Gammaproteobacteria</taxon>
        <taxon>Nevskiales</taxon>
        <taxon>Algiphilaceae</taxon>
        <taxon>Banduia</taxon>
    </lineage>
</organism>
<comment type="subcellular location">
    <subcellularLocation>
        <location evidence="1">Membrane</location>
        <topology evidence="1">Single-pass membrane protein</topology>
    </subcellularLocation>
</comment>
<keyword evidence="3 6" id="KW-1133">Transmembrane helix</keyword>
<evidence type="ECO:0000256" key="4">
    <source>
        <dbReference type="ARBA" id="ARBA00023136"/>
    </source>
</evidence>
<reference evidence="8 9" key="1">
    <citation type="submission" date="2023-09" db="EMBL/GenBank/DDBJ databases">
        <authorList>
            <person name="Rey-Velasco X."/>
        </authorList>
    </citation>
    <scope>NUCLEOTIDE SEQUENCE [LARGE SCALE GENOMIC DNA]</scope>
    <source>
        <strain evidence="8 9">W345</strain>
    </source>
</reference>
<dbReference type="Proteomes" id="UP001254608">
    <property type="component" value="Unassembled WGS sequence"/>
</dbReference>
<comment type="caution">
    <text evidence="8">The sequence shown here is derived from an EMBL/GenBank/DDBJ whole genome shotgun (WGS) entry which is preliminary data.</text>
</comment>
<keyword evidence="2 6" id="KW-0812">Transmembrane</keyword>
<evidence type="ECO:0000256" key="5">
    <source>
        <dbReference type="SAM" id="MobiDB-lite"/>
    </source>
</evidence>
<dbReference type="InterPro" id="IPR037682">
    <property type="entry name" value="TonB_C"/>
</dbReference>
<feature type="domain" description="TonB C-terminal" evidence="7">
    <location>
        <begin position="257"/>
        <end position="320"/>
    </location>
</feature>
<keyword evidence="4 6" id="KW-0472">Membrane</keyword>
<dbReference type="EMBL" id="JAVRIC010000019">
    <property type="protein sequence ID" value="MDT0498268.1"/>
    <property type="molecule type" value="Genomic_DNA"/>
</dbReference>
<evidence type="ECO:0000256" key="1">
    <source>
        <dbReference type="ARBA" id="ARBA00004167"/>
    </source>
</evidence>
<evidence type="ECO:0000259" key="7">
    <source>
        <dbReference type="Pfam" id="PF03544"/>
    </source>
</evidence>
<protein>
    <submittedName>
        <fullName evidence="8">AgmX/PglI C-terminal domain-containing protein</fullName>
    </submittedName>
</protein>
<dbReference type="Pfam" id="PF03544">
    <property type="entry name" value="TonB_C"/>
    <property type="match status" value="1"/>
</dbReference>
<evidence type="ECO:0000256" key="2">
    <source>
        <dbReference type="ARBA" id="ARBA00022692"/>
    </source>
</evidence>
<evidence type="ECO:0000313" key="8">
    <source>
        <dbReference type="EMBL" id="MDT0498268.1"/>
    </source>
</evidence>
<dbReference type="RefSeq" id="WP_311365659.1">
    <property type="nucleotide sequence ID" value="NZ_JAVRIC010000019.1"/>
</dbReference>
<feature type="compositionally biased region" description="Low complexity" evidence="5">
    <location>
        <begin position="99"/>
        <end position="123"/>
    </location>
</feature>
<feature type="transmembrane region" description="Helical" evidence="6">
    <location>
        <begin position="24"/>
        <end position="42"/>
    </location>
</feature>
<accession>A0ABU2WL37</accession>
<gene>
    <name evidence="8" type="ORF">RM530_12955</name>
</gene>
<sequence>MSVYALNDLFWGYSEQSDRSFRRWVMILAIPFLVIGLVVPFLKLAGLERGGGQAGEARYAELIQEEPAPIAEQVEEPAPTEEEQAEEPAPEEPAPTPETPVEQEAPPEVQQPTAAEQQQQARETAQRSGVLAFSDQLKDLRDSTLPGMDANRSLQTEVVTGGIGGGGSGNTIAQSASSGSGGIGSGQVRRQQGGTGIGERRTTTVERPAGLGPDPTRIGQSGDARTPGRTLEEIQLVFDRNKGSLYTLYNRALRGNAGLRGVVNVKLTIAPNGRVSNCTVVSSELNDPELERKIVARIMLFDFGAKNVDEITIDYPITFQPL</sequence>
<dbReference type="InterPro" id="IPR006260">
    <property type="entry name" value="TonB/TolA_C"/>
</dbReference>
<dbReference type="NCBIfam" id="TIGR01352">
    <property type="entry name" value="tonB_Cterm"/>
    <property type="match status" value="1"/>
</dbReference>
<evidence type="ECO:0000313" key="9">
    <source>
        <dbReference type="Proteomes" id="UP001254608"/>
    </source>
</evidence>
<dbReference type="NCBIfam" id="NF033768">
    <property type="entry name" value="myxo_SS_tail"/>
    <property type="match status" value="1"/>
</dbReference>
<proteinExistence type="predicted"/>
<dbReference type="SUPFAM" id="SSF74653">
    <property type="entry name" value="TolA/TonB C-terminal domain"/>
    <property type="match status" value="1"/>
</dbReference>
<evidence type="ECO:0000256" key="6">
    <source>
        <dbReference type="SAM" id="Phobius"/>
    </source>
</evidence>
<keyword evidence="9" id="KW-1185">Reference proteome</keyword>
<dbReference type="InterPro" id="IPR049806">
    <property type="entry name" value="MasK-like_C"/>
</dbReference>
<feature type="region of interest" description="Disordered" evidence="5">
    <location>
        <begin position="68"/>
        <end position="135"/>
    </location>
</feature>
<evidence type="ECO:0000256" key="3">
    <source>
        <dbReference type="ARBA" id="ARBA00022989"/>
    </source>
</evidence>
<name>A0ABU2WL37_9GAMM</name>
<feature type="region of interest" description="Disordered" evidence="5">
    <location>
        <begin position="162"/>
        <end position="226"/>
    </location>
</feature>
<feature type="compositionally biased region" description="Acidic residues" evidence="5">
    <location>
        <begin position="73"/>
        <end position="90"/>
    </location>
</feature>